<accession>A0A323TC91</accession>
<protein>
    <submittedName>
        <fullName evidence="2">Glucose kinase</fullName>
    </submittedName>
</protein>
<dbReference type="OrthoDB" id="9795247at2"/>
<dbReference type="EMBL" id="PDOD01000003">
    <property type="protein sequence ID" value="PYZ92748.1"/>
    <property type="molecule type" value="Genomic_DNA"/>
</dbReference>
<keyword evidence="3" id="KW-1185">Reference proteome</keyword>
<name>A0A323TC91_9BACI</name>
<gene>
    <name evidence="2" type="ORF">CR194_13930</name>
</gene>
<dbReference type="InterPro" id="IPR000600">
    <property type="entry name" value="ROK"/>
</dbReference>
<keyword evidence="2" id="KW-0418">Kinase</keyword>
<proteinExistence type="inferred from homology"/>
<dbReference type="Proteomes" id="UP000248214">
    <property type="component" value="Unassembled WGS sequence"/>
</dbReference>
<sequence length="300" mass="31482">MTMEKNRIGIDIGGTSIKAGVIAPNGHMLAHRETATPLNPHQGMDQIKGLIGEWLSNSETTIGVAAPGPMDLAHGTFLDPPNLKGWHGYCFVDQFEKKIGKACLFENDANAAAVGEYFAGAGKDAQSMAYITISTGIGAGIVLNGQLLTGAQFSAGEVGNMIISGEGPTQEGLNTGSWESLASGTAIKKRIQELYHSDGGAQELLMRVNKGEIEAIELFQEWIGYLAAGIANLIHVVNPAVIVLGGGVMQGKDVILPALVPAVKERVYASLADSIDIRPALLSTKAGVVGASYLPHVKRL</sequence>
<keyword evidence="2" id="KW-0808">Transferase</keyword>
<dbReference type="PANTHER" id="PTHR18964:SF149">
    <property type="entry name" value="BIFUNCTIONAL UDP-N-ACETYLGLUCOSAMINE 2-EPIMERASE_N-ACETYLMANNOSAMINE KINASE"/>
    <property type="match status" value="1"/>
</dbReference>
<evidence type="ECO:0000313" key="2">
    <source>
        <dbReference type="EMBL" id="PYZ92748.1"/>
    </source>
</evidence>
<dbReference type="Pfam" id="PF00480">
    <property type="entry name" value="ROK"/>
    <property type="match status" value="1"/>
</dbReference>
<comment type="caution">
    <text evidence="2">The sequence shown here is derived from an EMBL/GenBank/DDBJ whole genome shotgun (WGS) entry which is preliminary data.</text>
</comment>
<dbReference type="Gene3D" id="3.30.420.40">
    <property type="match status" value="2"/>
</dbReference>
<evidence type="ECO:0000256" key="1">
    <source>
        <dbReference type="ARBA" id="ARBA00006479"/>
    </source>
</evidence>
<dbReference type="GO" id="GO:0016301">
    <property type="term" value="F:kinase activity"/>
    <property type="evidence" value="ECO:0007669"/>
    <property type="project" value="UniProtKB-KW"/>
</dbReference>
<reference evidence="2 3" key="1">
    <citation type="submission" date="2017-10" db="EMBL/GenBank/DDBJ databases">
        <title>Bacillus sp. nov., a halophilic bacterium isolated from a Keqin Lake.</title>
        <authorList>
            <person name="Wang H."/>
        </authorList>
    </citation>
    <scope>NUCLEOTIDE SEQUENCE [LARGE SCALE GENOMIC DNA]</scope>
    <source>
        <strain evidence="2 3">KQ-12</strain>
    </source>
</reference>
<dbReference type="SUPFAM" id="SSF53067">
    <property type="entry name" value="Actin-like ATPase domain"/>
    <property type="match status" value="1"/>
</dbReference>
<organism evidence="2 3">
    <name type="scientific">Salipaludibacillus keqinensis</name>
    <dbReference type="NCBI Taxonomy" id="2045207"/>
    <lineage>
        <taxon>Bacteria</taxon>
        <taxon>Bacillati</taxon>
        <taxon>Bacillota</taxon>
        <taxon>Bacilli</taxon>
        <taxon>Bacillales</taxon>
        <taxon>Bacillaceae</taxon>
    </lineage>
</organism>
<dbReference type="InterPro" id="IPR043129">
    <property type="entry name" value="ATPase_NBD"/>
</dbReference>
<evidence type="ECO:0000313" key="3">
    <source>
        <dbReference type="Proteomes" id="UP000248214"/>
    </source>
</evidence>
<dbReference type="PANTHER" id="PTHR18964">
    <property type="entry name" value="ROK (REPRESSOR, ORF, KINASE) FAMILY"/>
    <property type="match status" value="1"/>
</dbReference>
<dbReference type="AlphaFoldDB" id="A0A323TC91"/>
<comment type="similarity">
    <text evidence="1">Belongs to the ROK (NagC/XylR) family.</text>
</comment>